<evidence type="ECO:0000313" key="6">
    <source>
        <dbReference type="Proteomes" id="UP000029389"/>
    </source>
</evidence>
<dbReference type="EMBL" id="JMQC01000007">
    <property type="protein sequence ID" value="KFN04675.1"/>
    <property type="molecule type" value="Genomic_DNA"/>
</dbReference>
<evidence type="ECO:0000313" key="4">
    <source>
        <dbReference type="EMBL" id="KFN04675.1"/>
    </source>
</evidence>
<dbReference type="EMBL" id="QVOD01000042">
    <property type="protein sequence ID" value="RFT63894.1"/>
    <property type="molecule type" value="Genomic_DNA"/>
</dbReference>
<dbReference type="PATRIC" id="fig|1405.8.peg.76"/>
<protein>
    <submittedName>
        <fullName evidence="4">Uncharacterized protein</fullName>
    </submittedName>
</protein>
<organism evidence="4 6">
    <name type="scientific">Bacillus clarus</name>
    <dbReference type="NCBI Taxonomy" id="2338372"/>
    <lineage>
        <taxon>Bacteria</taxon>
        <taxon>Bacillati</taxon>
        <taxon>Bacillota</taxon>
        <taxon>Bacilli</taxon>
        <taxon>Bacillales</taxon>
        <taxon>Bacillaceae</taxon>
        <taxon>Bacillus</taxon>
        <taxon>Bacillus cereus group</taxon>
    </lineage>
</organism>
<feature type="transmembrane region" description="Helical" evidence="3">
    <location>
        <begin position="15"/>
        <end position="33"/>
    </location>
</feature>
<evidence type="ECO:0000313" key="7">
    <source>
        <dbReference type="Proteomes" id="UP000264294"/>
    </source>
</evidence>
<dbReference type="Proteomes" id="UP000029389">
    <property type="component" value="Unassembled WGS sequence"/>
</dbReference>
<feature type="compositionally biased region" description="Basic and acidic residues" evidence="2">
    <location>
        <begin position="143"/>
        <end position="164"/>
    </location>
</feature>
<evidence type="ECO:0000256" key="2">
    <source>
        <dbReference type="SAM" id="MobiDB-lite"/>
    </source>
</evidence>
<reference evidence="4 6" key="1">
    <citation type="submission" date="2014-04" db="EMBL/GenBank/DDBJ databases">
        <authorList>
            <person name="Bishop-Lilly K.A."/>
            <person name="Broomall S.M."/>
            <person name="Chain P.S."/>
            <person name="Chertkov O."/>
            <person name="Coyne S.R."/>
            <person name="Daligault H.E."/>
            <person name="Davenport K.W."/>
            <person name="Erkkila T."/>
            <person name="Frey K.G."/>
            <person name="Gibbons H.S."/>
            <person name="Gu W."/>
            <person name="Jaissle J."/>
            <person name="Johnson S.L."/>
            <person name="Koroleva G.I."/>
            <person name="Ladner J.T."/>
            <person name="Lo C.-C."/>
            <person name="Minogue T.D."/>
            <person name="Munk C."/>
            <person name="Palacios G.F."/>
            <person name="Redden C.L."/>
            <person name="Rosenzweig C.N."/>
            <person name="Scholz M.B."/>
            <person name="Teshima H."/>
            <person name="Xu Y."/>
        </authorList>
    </citation>
    <scope>NUCLEOTIDE SEQUENCE [LARGE SCALE GENOMIC DNA]</scope>
    <source>
        <strain evidence="4 6">BHP</strain>
    </source>
</reference>
<evidence type="ECO:0000256" key="1">
    <source>
        <dbReference type="SAM" id="Coils"/>
    </source>
</evidence>
<name>A0A090Z3D9_9BACI</name>
<accession>A0A090Z3D9</accession>
<dbReference type="RefSeq" id="WP_042978673.1">
    <property type="nucleotide sequence ID" value="NZ_JMQC01000007.1"/>
</dbReference>
<feature type="region of interest" description="Disordered" evidence="2">
    <location>
        <begin position="143"/>
        <end position="168"/>
    </location>
</feature>
<dbReference type="AlphaFoldDB" id="A0A090Z3D9"/>
<feature type="coiled-coil region" evidence="1">
    <location>
        <begin position="242"/>
        <end position="290"/>
    </location>
</feature>
<gene>
    <name evidence="5" type="ORF">D0U04_23790</name>
    <name evidence="4" type="ORF">DJ93_5905</name>
</gene>
<evidence type="ECO:0000256" key="3">
    <source>
        <dbReference type="SAM" id="Phobius"/>
    </source>
</evidence>
<reference evidence="5 7" key="2">
    <citation type="submission" date="2018-08" db="EMBL/GenBank/DDBJ databases">
        <title>Bacillus clarus sp. nov. strain PS00077A.</title>
        <authorList>
            <person name="Mendez Acevedo M."/>
            <person name="Carroll L."/>
            <person name="Mukherjee M."/>
            <person name="Wiedmann M."/>
            <person name="Kovac J."/>
        </authorList>
    </citation>
    <scope>NUCLEOTIDE SEQUENCE [LARGE SCALE GENOMIC DNA]</scope>
    <source>
        <strain evidence="5 7">PS00077A</strain>
    </source>
</reference>
<keyword evidence="3" id="KW-0472">Membrane</keyword>
<keyword evidence="3" id="KW-1133">Transmembrane helix</keyword>
<evidence type="ECO:0000313" key="5">
    <source>
        <dbReference type="EMBL" id="RFT63894.1"/>
    </source>
</evidence>
<comment type="caution">
    <text evidence="4">The sequence shown here is derived from an EMBL/GenBank/DDBJ whole genome shotgun (WGS) entry which is preliminary data.</text>
</comment>
<sequence length="290" mass="34017">MEVVNSGVNLRRKKSWIYGLIVGFMLVGFFLFFTSKLYVPYEEPVYHTELKKPVALFGNRTMTVERRAYDPASHTIEMFLHVDGEDGEKYQFQAQEKANPNLQLPVKVVYQDDENIVVQVKELSPKWQAVALDVFEKNNQDVTLETKQKNEEDKENSKEDDKQTFLKSLFSDQNKTDVEEGVSQKSKGSYAKVFIGIEQKTLKEKVKQYDAMMKQETSKQTQWQEQITEWKNDAKYQTETEKMEHDAKINSKETNIKQSKDEVELYKWEQGQIKEKIKKLDEKAKDAERL</sequence>
<proteinExistence type="predicted"/>
<keyword evidence="3" id="KW-0812">Transmembrane</keyword>
<dbReference type="Proteomes" id="UP000264294">
    <property type="component" value="Unassembled WGS sequence"/>
</dbReference>
<keyword evidence="1" id="KW-0175">Coiled coil</keyword>
<keyword evidence="7" id="KW-1185">Reference proteome</keyword>